<sequence>MRVLVDTHTLLWMLHDDPRLSAKAGQAILDAEEAYWSILSLWEIAIKQGLQKRQLYQLPDNWTKQIPAILRENQLQEISIKAEYCNKLTDLPLHHRDPFDRMLITTAQCEDLTLISRDSAFQHYDVKTLW</sequence>
<dbReference type="InterPro" id="IPR029060">
    <property type="entry name" value="PIN-like_dom_sf"/>
</dbReference>
<dbReference type="SUPFAM" id="SSF88723">
    <property type="entry name" value="PIN domain-like"/>
    <property type="match status" value="1"/>
</dbReference>
<dbReference type="OrthoDB" id="9798990at2"/>
<evidence type="ECO:0000313" key="3">
    <source>
        <dbReference type="Proteomes" id="UP000239907"/>
    </source>
</evidence>
<reference evidence="2 3" key="1">
    <citation type="submission" date="2016-12" db="EMBL/GenBank/DDBJ databases">
        <title>Study of bacterial adaptation to deep sea.</title>
        <authorList>
            <person name="Song J."/>
            <person name="Yoshizawa S."/>
            <person name="Kogure K."/>
        </authorList>
    </citation>
    <scope>NUCLEOTIDE SEQUENCE [LARGE SCALE GENOMIC DNA]</scope>
    <source>
        <strain evidence="2 3">SAORIC-165</strain>
    </source>
</reference>
<keyword evidence="3" id="KW-1185">Reference proteome</keyword>
<proteinExistence type="predicted"/>
<evidence type="ECO:0000259" key="1">
    <source>
        <dbReference type="Pfam" id="PF01850"/>
    </source>
</evidence>
<dbReference type="CDD" id="cd09872">
    <property type="entry name" value="PIN_Sll0205-like"/>
    <property type="match status" value="1"/>
</dbReference>
<dbReference type="InterPro" id="IPR052919">
    <property type="entry name" value="TA_system_RNase"/>
</dbReference>
<dbReference type="EMBL" id="MQWA01000001">
    <property type="protein sequence ID" value="PQJ27469.1"/>
    <property type="molecule type" value="Genomic_DNA"/>
</dbReference>
<comment type="caution">
    <text evidence="2">The sequence shown here is derived from an EMBL/GenBank/DDBJ whole genome shotgun (WGS) entry which is preliminary data.</text>
</comment>
<accession>A0A2S7TXM6</accession>
<dbReference type="PANTHER" id="PTHR36173">
    <property type="entry name" value="RIBONUCLEASE VAPC16-RELATED"/>
    <property type="match status" value="1"/>
</dbReference>
<dbReference type="PANTHER" id="PTHR36173:SF2">
    <property type="entry name" value="RIBONUCLEASE VAPC16"/>
    <property type="match status" value="1"/>
</dbReference>
<dbReference type="InterPro" id="IPR002716">
    <property type="entry name" value="PIN_dom"/>
</dbReference>
<dbReference type="Pfam" id="PF01850">
    <property type="entry name" value="PIN"/>
    <property type="match status" value="1"/>
</dbReference>
<organism evidence="2 3">
    <name type="scientific">Rubritalea profundi</name>
    <dbReference type="NCBI Taxonomy" id="1658618"/>
    <lineage>
        <taxon>Bacteria</taxon>
        <taxon>Pseudomonadati</taxon>
        <taxon>Verrucomicrobiota</taxon>
        <taxon>Verrucomicrobiia</taxon>
        <taxon>Verrucomicrobiales</taxon>
        <taxon>Rubritaleaceae</taxon>
        <taxon>Rubritalea</taxon>
    </lineage>
</organism>
<dbReference type="Gene3D" id="3.40.50.1010">
    <property type="entry name" value="5'-nuclease"/>
    <property type="match status" value="1"/>
</dbReference>
<dbReference type="Proteomes" id="UP000239907">
    <property type="component" value="Unassembled WGS sequence"/>
</dbReference>
<protein>
    <recommendedName>
        <fullName evidence="1">PIN domain-containing protein</fullName>
    </recommendedName>
</protein>
<dbReference type="RefSeq" id="WP_105041955.1">
    <property type="nucleotide sequence ID" value="NZ_MQWA01000001.1"/>
</dbReference>
<evidence type="ECO:0000313" key="2">
    <source>
        <dbReference type="EMBL" id="PQJ27469.1"/>
    </source>
</evidence>
<dbReference type="AlphaFoldDB" id="A0A2S7TXM6"/>
<gene>
    <name evidence="2" type="ORF">BSZ32_02460</name>
</gene>
<name>A0A2S7TXM6_9BACT</name>
<feature type="domain" description="PIN" evidence="1">
    <location>
        <begin position="3"/>
        <end position="126"/>
    </location>
</feature>
<dbReference type="InterPro" id="IPR041705">
    <property type="entry name" value="PIN_Sll0205"/>
</dbReference>